<feature type="non-terminal residue" evidence="1">
    <location>
        <position position="50"/>
    </location>
</feature>
<accession>X1V874</accession>
<protein>
    <submittedName>
        <fullName evidence="1">Uncharacterized protein</fullName>
    </submittedName>
</protein>
<gene>
    <name evidence="1" type="ORF">S12H4_52998</name>
</gene>
<evidence type="ECO:0000313" key="1">
    <source>
        <dbReference type="EMBL" id="GAJ12462.1"/>
    </source>
</evidence>
<organism evidence="1">
    <name type="scientific">marine sediment metagenome</name>
    <dbReference type="NCBI Taxonomy" id="412755"/>
    <lineage>
        <taxon>unclassified sequences</taxon>
        <taxon>metagenomes</taxon>
        <taxon>ecological metagenomes</taxon>
    </lineage>
</organism>
<proteinExistence type="predicted"/>
<comment type="caution">
    <text evidence="1">The sequence shown here is derived from an EMBL/GenBank/DDBJ whole genome shotgun (WGS) entry which is preliminary data.</text>
</comment>
<reference evidence="1" key="1">
    <citation type="journal article" date="2014" name="Front. Microbiol.">
        <title>High frequency of phylogenetically diverse reductive dehalogenase-homologous genes in deep subseafloor sedimentary metagenomes.</title>
        <authorList>
            <person name="Kawai M."/>
            <person name="Futagami T."/>
            <person name="Toyoda A."/>
            <person name="Takaki Y."/>
            <person name="Nishi S."/>
            <person name="Hori S."/>
            <person name="Arai W."/>
            <person name="Tsubouchi T."/>
            <person name="Morono Y."/>
            <person name="Uchiyama I."/>
            <person name="Ito T."/>
            <person name="Fujiyama A."/>
            <person name="Inagaki F."/>
            <person name="Takami H."/>
        </authorList>
    </citation>
    <scope>NUCLEOTIDE SEQUENCE</scope>
    <source>
        <strain evidence="1">Expedition CK06-06</strain>
    </source>
</reference>
<dbReference type="AlphaFoldDB" id="X1V874"/>
<dbReference type="EMBL" id="BARW01033692">
    <property type="protein sequence ID" value="GAJ12462.1"/>
    <property type="molecule type" value="Genomic_DNA"/>
</dbReference>
<name>X1V874_9ZZZZ</name>
<sequence length="50" mass="5936">MEGHLEKWADEIRLMEERDGRNLQKISIIIGWALKHSFWKTNILSGSKLR</sequence>